<dbReference type="STRING" id="59196.RICGR_0208"/>
<dbReference type="AlphaFoldDB" id="A8PKM2"/>
<dbReference type="PANTHER" id="PTHR20883">
    <property type="entry name" value="PHYTANOYL-COA DIOXYGENASE DOMAIN CONTAINING 1"/>
    <property type="match status" value="1"/>
</dbReference>
<accession>A8PKM2</accession>
<evidence type="ECO:0000313" key="3">
    <source>
        <dbReference type="Proteomes" id="UP000054075"/>
    </source>
</evidence>
<dbReference type="Pfam" id="PF05721">
    <property type="entry name" value="PhyH"/>
    <property type="match status" value="1"/>
</dbReference>
<reference evidence="2" key="1">
    <citation type="submission" date="2006-04" db="EMBL/GenBank/DDBJ databases">
        <authorList>
            <person name="Seshadri R."/>
            <person name="Federici B.A."/>
        </authorList>
    </citation>
    <scope>NUCLEOTIDE SEQUENCE [LARGE SCALE GENOMIC DNA]</scope>
</reference>
<name>A8PKM2_9COXI</name>
<comment type="caution">
    <text evidence="2">The sequence shown here is derived from an EMBL/GenBank/DDBJ whole genome shotgun (WGS) entry which is preliminary data.</text>
</comment>
<comment type="cofactor">
    <cofactor evidence="1">
        <name>Fe(2+)</name>
        <dbReference type="ChEBI" id="CHEBI:29033"/>
    </cofactor>
</comment>
<dbReference type="eggNOG" id="ENOG502ZG5R">
    <property type="taxonomic scope" value="Bacteria"/>
</dbReference>
<keyword evidence="3" id="KW-1185">Reference proteome</keyword>
<dbReference type="GO" id="GO:0005506">
    <property type="term" value="F:iron ion binding"/>
    <property type="evidence" value="ECO:0007669"/>
    <property type="project" value="UniProtKB-ARBA"/>
</dbReference>
<dbReference type="EMBL" id="AAQJ02000001">
    <property type="protein sequence ID" value="EDP46917.1"/>
    <property type="molecule type" value="Genomic_DNA"/>
</dbReference>
<evidence type="ECO:0000313" key="2">
    <source>
        <dbReference type="EMBL" id="EDP46917.1"/>
    </source>
</evidence>
<dbReference type="Gene3D" id="2.60.120.620">
    <property type="entry name" value="q2cbj1_9rhob like domain"/>
    <property type="match status" value="1"/>
</dbReference>
<protein>
    <recommendedName>
        <fullName evidence="4">Phytanoyl-CoA dioxygenase</fullName>
    </recommendedName>
</protein>
<dbReference type="SUPFAM" id="SSF51197">
    <property type="entry name" value="Clavaminate synthase-like"/>
    <property type="match status" value="1"/>
</dbReference>
<evidence type="ECO:0008006" key="4">
    <source>
        <dbReference type="Google" id="ProtNLM"/>
    </source>
</evidence>
<gene>
    <name evidence="2" type="ORF">RICGR_0208</name>
</gene>
<organism evidence="2 3">
    <name type="scientific">Rickettsiella grylli</name>
    <dbReference type="NCBI Taxonomy" id="59196"/>
    <lineage>
        <taxon>Bacteria</taxon>
        <taxon>Pseudomonadati</taxon>
        <taxon>Pseudomonadota</taxon>
        <taxon>Gammaproteobacteria</taxon>
        <taxon>Legionellales</taxon>
        <taxon>Coxiellaceae</taxon>
        <taxon>Rickettsiella</taxon>
    </lineage>
</organism>
<sequence length="252" mass="28886">MEIATKNELLNKFQIDGFCLPSNKLSRNTLLKIKKELTKIEKFYTVKFLSQYSHVVMNDTRFMIHDLMFENCPTIHELIHSGVAVKSLKEWTGDALICISCTYASCKPGYPGIPMHTDYDPYSNNLYRPSNPVAIRILYYLDDLTPDKAPLWVLPRSHNSLNKSLRPSTEFVHPPKGYIEVTRKAGDLVILNTKVFHGVGPNKTKMSRRVLAMTYRPRWAAPLHPVTEYDAIKIKNINSMLQPLFSNLNTDN</sequence>
<dbReference type="Proteomes" id="UP000054075">
    <property type="component" value="Unassembled WGS sequence"/>
</dbReference>
<dbReference type="RefSeq" id="WP_006035881.1">
    <property type="nucleotide sequence ID" value="NZ_AAQJ02000001.1"/>
</dbReference>
<dbReference type="InterPro" id="IPR008775">
    <property type="entry name" value="Phytyl_CoA_dOase-like"/>
</dbReference>
<proteinExistence type="predicted"/>
<dbReference type="PANTHER" id="PTHR20883:SF48">
    <property type="entry name" value="ECTOINE DIOXYGENASE"/>
    <property type="match status" value="1"/>
</dbReference>
<evidence type="ECO:0000256" key="1">
    <source>
        <dbReference type="ARBA" id="ARBA00001954"/>
    </source>
</evidence>
<dbReference type="GO" id="GO:0016706">
    <property type="term" value="F:2-oxoglutarate-dependent dioxygenase activity"/>
    <property type="evidence" value="ECO:0007669"/>
    <property type="project" value="UniProtKB-ARBA"/>
</dbReference>
<dbReference type="OrthoDB" id="9796766at2"/>
<reference evidence="2" key="2">
    <citation type="submission" date="2007-10" db="EMBL/GenBank/DDBJ databases">
        <authorList>
            <person name="Myers G.S."/>
        </authorList>
    </citation>
    <scope>NUCLEOTIDE SEQUENCE [LARGE SCALE GENOMIC DNA]</scope>
</reference>